<gene>
    <name evidence="2" type="ORF">Sste5346_008542</name>
</gene>
<organism evidence="2 3">
    <name type="scientific">Sporothrix stenoceras</name>
    <dbReference type="NCBI Taxonomy" id="5173"/>
    <lineage>
        <taxon>Eukaryota</taxon>
        <taxon>Fungi</taxon>
        <taxon>Dikarya</taxon>
        <taxon>Ascomycota</taxon>
        <taxon>Pezizomycotina</taxon>
        <taxon>Sordariomycetes</taxon>
        <taxon>Sordariomycetidae</taxon>
        <taxon>Ophiostomatales</taxon>
        <taxon>Ophiostomataceae</taxon>
        <taxon>Sporothrix</taxon>
    </lineage>
</organism>
<evidence type="ECO:0000256" key="1">
    <source>
        <dbReference type="SAM" id="SignalP"/>
    </source>
</evidence>
<evidence type="ECO:0000313" key="2">
    <source>
        <dbReference type="EMBL" id="KAL1889964.1"/>
    </source>
</evidence>
<evidence type="ECO:0008006" key="4">
    <source>
        <dbReference type="Google" id="ProtNLM"/>
    </source>
</evidence>
<dbReference type="EMBL" id="JAWCUI010000067">
    <property type="protein sequence ID" value="KAL1889964.1"/>
    <property type="molecule type" value="Genomic_DNA"/>
</dbReference>
<feature type="signal peptide" evidence="1">
    <location>
        <begin position="1"/>
        <end position="19"/>
    </location>
</feature>
<dbReference type="Gene3D" id="2.60.120.260">
    <property type="entry name" value="Galactose-binding domain-like"/>
    <property type="match status" value="1"/>
</dbReference>
<evidence type="ECO:0000313" key="3">
    <source>
        <dbReference type="Proteomes" id="UP001583186"/>
    </source>
</evidence>
<sequence>MKLTGVLATLLAGCGLAAASNCRPSVHSSASSAAPSSVSVSSSVPSASPSVAPCVPSTENIMAAHTDMTTSGWFIDNGPNSGATSTIETCDNGATNGCLHYTSKSSNAGYTVELSYTASTTPGKTYVFETQIKQSTAAQTTYIFYTGNSGSIAFLPYNTANEWVTLSLKTTAALSVTDFWIVAQPVDPLTEVWFSNFGVYEGCPDGPDSQRD</sequence>
<name>A0ABR3YPU6_9PEZI</name>
<reference evidence="2 3" key="1">
    <citation type="journal article" date="2024" name="IMA Fungus">
        <title>IMA Genome - F19 : A genome assembly and annotation guide to empower mycologists, including annotated draft genome sequences of Ceratocystis pirilliformis, Diaporthe australafricana, Fusarium ophioides, Paecilomyces lecythidis, and Sporothrix stenoceras.</title>
        <authorList>
            <person name="Aylward J."/>
            <person name="Wilson A.M."/>
            <person name="Visagie C.M."/>
            <person name="Spraker J."/>
            <person name="Barnes I."/>
            <person name="Buitendag C."/>
            <person name="Ceriani C."/>
            <person name="Del Mar Angel L."/>
            <person name="du Plessis D."/>
            <person name="Fuchs T."/>
            <person name="Gasser K."/>
            <person name="Kramer D."/>
            <person name="Li W."/>
            <person name="Munsamy K."/>
            <person name="Piso A."/>
            <person name="Price J.L."/>
            <person name="Sonnekus B."/>
            <person name="Thomas C."/>
            <person name="van der Nest A."/>
            <person name="van Dijk A."/>
            <person name="van Heerden A."/>
            <person name="van Vuuren N."/>
            <person name="Yilmaz N."/>
            <person name="Duong T.A."/>
            <person name="van der Merwe N.A."/>
            <person name="Wingfield M.J."/>
            <person name="Wingfield B.D."/>
        </authorList>
    </citation>
    <scope>NUCLEOTIDE SEQUENCE [LARGE SCALE GENOMIC DNA]</scope>
    <source>
        <strain evidence="2 3">CMW 5346</strain>
    </source>
</reference>
<protein>
    <recommendedName>
        <fullName evidence="4">CBM-cenC domain-containing protein</fullName>
    </recommendedName>
</protein>
<comment type="caution">
    <text evidence="2">The sequence shown here is derived from an EMBL/GenBank/DDBJ whole genome shotgun (WGS) entry which is preliminary data.</text>
</comment>
<keyword evidence="1" id="KW-0732">Signal</keyword>
<accession>A0ABR3YPU6</accession>
<dbReference type="Proteomes" id="UP001583186">
    <property type="component" value="Unassembled WGS sequence"/>
</dbReference>
<keyword evidence="3" id="KW-1185">Reference proteome</keyword>
<feature type="chain" id="PRO_5045557552" description="CBM-cenC domain-containing protein" evidence="1">
    <location>
        <begin position="20"/>
        <end position="212"/>
    </location>
</feature>
<proteinExistence type="predicted"/>